<dbReference type="Proteomes" id="UP001605036">
    <property type="component" value="Unassembled WGS sequence"/>
</dbReference>
<keyword evidence="4" id="KW-1185">Reference proteome</keyword>
<sequence>MLLHFQDSAKVKTRNVTFETSYYARDSITLSQLRELSSRRRAIEESINGSSHLTPAIAREMAGGITSPIAQDLLKLEGYLPLLENLIECVQREINNKPQVRQWTIDLRFRWTSPLSGSSGTTISGPKYFRLDDLRFELCMVLNLYGALLRERALEVLPVDLIKAAQLFRQAAGVYQHSAENVLPHLQSVVAVGADRPPEAAVSVARIMNIVCLAEAQAVTARRAEEKGTSGSLLAKLHYGVVQFLDEALEILQEADAASVHVSEKFRRFLNICKVLHESRSQRYIAADFRAEEKLGMAVGVLRHSVNRVQTVRSPSDDAWKPVYKQEVDALGQLLRRCESENEFIWRDRVPRVDELPILEGKKLVAALPYQPFGLDRDFVFVT</sequence>
<feature type="domain" description="BRO1" evidence="2">
    <location>
        <begin position="1"/>
        <end position="383"/>
    </location>
</feature>
<organism evidence="3 4">
    <name type="scientific">Riccia fluitans</name>
    <dbReference type="NCBI Taxonomy" id="41844"/>
    <lineage>
        <taxon>Eukaryota</taxon>
        <taxon>Viridiplantae</taxon>
        <taxon>Streptophyta</taxon>
        <taxon>Embryophyta</taxon>
        <taxon>Marchantiophyta</taxon>
        <taxon>Marchantiopsida</taxon>
        <taxon>Marchantiidae</taxon>
        <taxon>Marchantiales</taxon>
        <taxon>Ricciaceae</taxon>
        <taxon>Riccia</taxon>
    </lineage>
</organism>
<evidence type="ECO:0000313" key="4">
    <source>
        <dbReference type="Proteomes" id="UP001605036"/>
    </source>
</evidence>
<dbReference type="InterPro" id="IPR038499">
    <property type="entry name" value="BRO1_sf"/>
</dbReference>
<evidence type="ECO:0000256" key="1">
    <source>
        <dbReference type="ARBA" id="ARBA00008901"/>
    </source>
</evidence>
<dbReference type="SMART" id="SM01041">
    <property type="entry name" value="BRO1"/>
    <property type="match status" value="1"/>
</dbReference>
<comment type="caution">
    <text evidence="3">The sequence shown here is derived from an EMBL/GenBank/DDBJ whole genome shotgun (WGS) entry which is preliminary data.</text>
</comment>
<evidence type="ECO:0000259" key="2">
    <source>
        <dbReference type="PROSITE" id="PS51180"/>
    </source>
</evidence>
<dbReference type="Gene3D" id="1.25.40.280">
    <property type="entry name" value="alix/aip1 like domains"/>
    <property type="match status" value="1"/>
</dbReference>
<dbReference type="PANTHER" id="PTHR23032:SF20">
    <property type="entry name" value="ENDOSOMAL TARGETING BRO1-LIKE DOMAIN-CONTAINING PROTEIN"/>
    <property type="match status" value="1"/>
</dbReference>
<gene>
    <name evidence="3" type="ORF">R1flu_028693</name>
</gene>
<proteinExistence type="inferred from homology"/>
<evidence type="ECO:0000313" key="3">
    <source>
        <dbReference type="EMBL" id="KAL2610120.1"/>
    </source>
</evidence>
<dbReference type="AlphaFoldDB" id="A0ABD1XN00"/>
<accession>A0ABD1XN00</accession>
<protein>
    <recommendedName>
        <fullName evidence="2">BRO1 domain-containing protein</fullName>
    </recommendedName>
</protein>
<dbReference type="InterPro" id="IPR038898">
    <property type="entry name" value="BROX"/>
</dbReference>
<reference evidence="3 4" key="1">
    <citation type="submission" date="2024-09" db="EMBL/GenBank/DDBJ databases">
        <title>Chromosome-scale assembly of Riccia fluitans.</title>
        <authorList>
            <person name="Paukszto L."/>
            <person name="Sawicki J."/>
            <person name="Karawczyk K."/>
            <person name="Piernik-Szablinska J."/>
            <person name="Szczecinska M."/>
            <person name="Mazdziarz M."/>
        </authorList>
    </citation>
    <scope>NUCLEOTIDE SEQUENCE [LARGE SCALE GENOMIC DNA]</scope>
    <source>
        <strain evidence="3">Rf_01</strain>
        <tissue evidence="3">Aerial parts of the thallus</tissue>
    </source>
</reference>
<name>A0ABD1XN00_9MARC</name>
<dbReference type="CDD" id="cd09247">
    <property type="entry name" value="BRO1_Alix_like_2"/>
    <property type="match status" value="1"/>
</dbReference>
<dbReference type="Pfam" id="PF03097">
    <property type="entry name" value="BRO1"/>
    <property type="match status" value="1"/>
</dbReference>
<dbReference type="EMBL" id="JBHFFA010000008">
    <property type="protein sequence ID" value="KAL2610120.1"/>
    <property type="molecule type" value="Genomic_DNA"/>
</dbReference>
<dbReference type="InterPro" id="IPR004328">
    <property type="entry name" value="BRO1_dom"/>
</dbReference>
<comment type="similarity">
    <text evidence="1">Belongs to the BROX family.</text>
</comment>
<dbReference type="PROSITE" id="PS51180">
    <property type="entry name" value="BRO1"/>
    <property type="match status" value="1"/>
</dbReference>
<dbReference type="PANTHER" id="PTHR23032">
    <property type="entry name" value="BRO1 DOMAIN-CONTAINING PROTEIN BROX"/>
    <property type="match status" value="1"/>
</dbReference>